<dbReference type="RefSeq" id="XP_025374531.1">
    <property type="nucleotide sequence ID" value="XM_025524516.1"/>
</dbReference>
<evidence type="ECO:0000256" key="2">
    <source>
        <dbReference type="SAM" id="SignalP"/>
    </source>
</evidence>
<dbReference type="Proteomes" id="UP000245768">
    <property type="component" value="Unassembled WGS sequence"/>
</dbReference>
<feature type="compositionally biased region" description="Basic and acidic residues" evidence="1">
    <location>
        <begin position="49"/>
        <end position="89"/>
    </location>
</feature>
<protein>
    <recommendedName>
        <fullName evidence="5">SUN domain-containing protein</fullName>
    </recommendedName>
</protein>
<keyword evidence="2" id="KW-0732">Signal</keyword>
<dbReference type="AlphaFoldDB" id="A0A316YGU8"/>
<dbReference type="EMBL" id="KZ819640">
    <property type="protein sequence ID" value="PWN87333.1"/>
    <property type="molecule type" value="Genomic_DNA"/>
</dbReference>
<evidence type="ECO:0000313" key="4">
    <source>
        <dbReference type="Proteomes" id="UP000245768"/>
    </source>
</evidence>
<evidence type="ECO:0000313" key="3">
    <source>
        <dbReference type="EMBL" id="PWN87333.1"/>
    </source>
</evidence>
<evidence type="ECO:0000256" key="1">
    <source>
        <dbReference type="SAM" id="MobiDB-lite"/>
    </source>
</evidence>
<feature type="signal peptide" evidence="2">
    <location>
        <begin position="1"/>
        <end position="26"/>
    </location>
</feature>
<feature type="chain" id="PRO_5016314486" description="SUN domain-containing protein" evidence="2">
    <location>
        <begin position="27"/>
        <end position="340"/>
    </location>
</feature>
<accession>A0A316YGU8</accession>
<organism evidence="3 4">
    <name type="scientific">Acaromyces ingoldii</name>
    <dbReference type="NCBI Taxonomy" id="215250"/>
    <lineage>
        <taxon>Eukaryota</taxon>
        <taxon>Fungi</taxon>
        <taxon>Dikarya</taxon>
        <taxon>Basidiomycota</taxon>
        <taxon>Ustilaginomycotina</taxon>
        <taxon>Exobasidiomycetes</taxon>
        <taxon>Exobasidiales</taxon>
        <taxon>Cryptobasidiaceae</taxon>
        <taxon>Acaromyces</taxon>
    </lineage>
</organism>
<dbReference type="InParanoid" id="A0A316YGU8"/>
<name>A0A316YGU8_9BASI</name>
<keyword evidence="4" id="KW-1185">Reference proteome</keyword>
<evidence type="ECO:0008006" key="5">
    <source>
        <dbReference type="Google" id="ProtNLM"/>
    </source>
</evidence>
<sequence>MRARLLLIVVLNIWTSLLLMPSNWKATPFDLAEIRDTPSPPTLPFPIQRMDRDDHDFSIRPRDKRKSSSSDHVAKLTDRFLKRGNRDLDSDGSAEVGHESGANETSDSDSDGSTDINDDNDANETGGSYGKSVREVTEEWPNFQKALEQRKKAIDKNLHGYWAPGEETNRLIDQMLGNPSTEAGEDLSRLILTKVPLSEVTNHVKDLHAILLGRLVCGWSKIKAISEEDCLGRIEILREANAVKYNWKRLDWPMKGVGILELQKKRQYIRNQWEVRPKGKTGLIFFNVPSGKVKRTTHFLDHSFGDGSEVEVKVLPHKDSDEKNTHRLWFYREIPDHRRG</sequence>
<proteinExistence type="predicted"/>
<feature type="compositionally biased region" description="Acidic residues" evidence="1">
    <location>
        <begin position="106"/>
        <end position="122"/>
    </location>
</feature>
<reference evidence="3 4" key="1">
    <citation type="journal article" date="2018" name="Mol. Biol. Evol.">
        <title>Broad Genomic Sampling Reveals a Smut Pathogenic Ancestry of the Fungal Clade Ustilaginomycotina.</title>
        <authorList>
            <person name="Kijpornyongpan T."/>
            <person name="Mondo S.J."/>
            <person name="Barry K."/>
            <person name="Sandor L."/>
            <person name="Lee J."/>
            <person name="Lipzen A."/>
            <person name="Pangilinan J."/>
            <person name="LaButti K."/>
            <person name="Hainaut M."/>
            <person name="Henrissat B."/>
            <person name="Grigoriev I.V."/>
            <person name="Spatafora J.W."/>
            <person name="Aime M.C."/>
        </authorList>
    </citation>
    <scope>NUCLEOTIDE SEQUENCE [LARGE SCALE GENOMIC DNA]</scope>
    <source>
        <strain evidence="3 4">MCA 4198</strain>
    </source>
</reference>
<dbReference type="GeneID" id="37046432"/>
<gene>
    <name evidence="3" type="ORF">FA10DRAFT_296961</name>
</gene>
<feature type="region of interest" description="Disordered" evidence="1">
    <location>
        <begin position="34"/>
        <end position="134"/>
    </location>
</feature>